<dbReference type="SUPFAM" id="SSF101936">
    <property type="entry name" value="DNA-binding pseudobarrel domain"/>
    <property type="match status" value="4"/>
</dbReference>
<keyword evidence="8" id="KW-1185">Reference proteome</keyword>
<evidence type="ECO:0000256" key="3">
    <source>
        <dbReference type="ARBA" id="ARBA00023125"/>
    </source>
</evidence>
<dbReference type="Gramene" id="RZC68560">
    <property type="protein sequence ID" value="RZC68560"/>
    <property type="gene ID" value="C5167_031772"/>
</dbReference>
<accession>A0A4Y7K873</accession>
<comment type="subcellular location">
    <subcellularLocation>
        <location evidence="1">Nucleus</location>
    </subcellularLocation>
</comment>
<feature type="non-terminal residue" evidence="7">
    <location>
        <position position="1"/>
    </location>
</feature>
<feature type="domain" description="TF-B3" evidence="6">
    <location>
        <begin position="580"/>
        <end position="675"/>
    </location>
</feature>
<organism evidence="7 8">
    <name type="scientific">Papaver somniferum</name>
    <name type="common">Opium poppy</name>
    <dbReference type="NCBI Taxonomy" id="3469"/>
    <lineage>
        <taxon>Eukaryota</taxon>
        <taxon>Viridiplantae</taxon>
        <taxon>Streptophyta</taxon>
        <taxon>Embryophyta</taxon>
        <taxon>Tracheophyta</taxon>
        <taxon>Spermatophyta</taxon>
        <taxon>Magnoliopsida</taxon>
        <taxon>Ranunculales</taxon>
        <taxon>Papaveraceae</taxon>
        <taxon>Papaveroideae</taxon>
        <taxon>Papaver</taxon>
    </lineage>
</organism>
<dbReference type="InterPro" id="IPR050655">
    <property type="entry name" value="Plant_B3_domain"/>
</dbReference>
<dbReference type="STRING" id="3469.A0A4Y7K873"/>
<sequence length="682" mass="78335">KIPVNFVGNFNGMIPYDSILRSPSGCWNVKVREEEDGGLSFRNGWPDFVEAHYLSHGDTATMKYVSNSQFDVKLYGTNGCEKHKYRASDFGRDSFCQDKRNRGLFNRDALKRKANVIEGRSKVHHPECFCEGKPYFLASWTENKKYQLEIPEKVVRKLENTLSDIVALKRTNGRLRSVELKRSEGKHIPSSFAKKHLPENIKNVMVRNSDNKVWTIGYPFRGYRTHLAAGWSSLRRNLGISKGDVCVFELLKEKDAEMRVSVFREIDNVITSPSGCWNVKVREEEDGGLSFRNGWPDFVEAHYLSHGDTATMKYVSNSQFDVKLYGTNGCEKHKYRASDFGRDSFCQDKRNRGLFNRDALKRKANVIEGRSKVHHPECFCEGKPYFFASWTENKKYQLEIPEKVVRKLENTLSDIVALKRTNGRLRSVELKRSEGKVWFYKDDSETQGESSLKKRCRLIQREEDDNVTSLDTPLCRTHVESKTNEERAMLSVPPGFDISVQLNKNKGKKSLVSHVTRLPCLGNEITISGDCLPVVKQEEIEDTSDAPASKLFRKSSWRTKGKQMVAEVTKSFQSQTKYPFFAVYIRESYITSAYLHIPSSFAKKHLPENIKNVMVGNSDNKVWTIGYPFRGYRTHLAAGWSSLRRNLGISIGDVFVFELLKEKDAEMRVSVFREIDNVITRL</sequence>
<evidence type="ECO:0000313" key="8">
    <source>
        <dbReference type="Proteomes" id="UP000316621"/>
    </source>
</evidence>
<dbReference type="PROSITE" id="PS50863">
    <property type="entry name" value="B3"/>
    <property type="match status" value="4"/>
</dbReference>
<dbReference type="GO" id="GO:0003677">
    <property type="term" value="F:DNA binding"/>
    <property type="evidence" value="ECO:0007669"/>
    <property type="project" value="UniProtKB-KW"/>
</dbReference>
<dbReference type="InterPro" id="IPR015300">
    <property type="entry name" value="DNA-bd_pseudobarrel_sf"/>
</dbReference>
<proteinExistence type="predicted"/>
<dbReference type="CDD" id="cd10017">
    <property type="entry name" value="B3_DNA"/>
    <property type="match status" value="3"/>
</dbReference>
<keyword evidence="3" id="KW-0238">DNA-binding</keyword>
<evidence type="ECO:0000256" key="2">
    <source>
        <dbReference type="ARBA" id="ARBA00023015"/>
    </source>
</evidence>
<dbReference type="GO" id="GO:0005634">
    <property type="term" value="C:nucleus"/>
    <property type="evidence" value="ECO:0007669"/>
    <property type="project" value="UniProtKB-SubCell"/>
</dbReference>
<protein>
    <recommendedName>
        <fullName evidence="6">TF-B3 domain-containing protein</fullName>
    </recommendedName>
</protein>
<feature type="domain" description="TF-B3" evidence="6">
    <location>
        <begin position="171"/>
        <end position="266"/>
    </location>
</feature>
<evidence type="ECO:0000256" key="4">
    <source>
        <dbReference type="ARBA" id="ARBA00023163"/>
    </source>
</evidence>
<keyword evidence="5" id="KW-0539">Nucleus</keyword>
<name>A0A4Y7K873_PAPSO</name>
<dbReference type="AlphaFoldDB" id="A0A4Y7K873"/>
<gene>
    <name evidence="7" type="ORF">C5167_031772</name>
</gene>
<evidence type="ECO:0000313" key="7">
    <source>
        <dbReference type="EMBL" id="RZC68560.1"/>
    </source>
</evidence>
<dbReference type="PANTHER" id="PTHR31920">
    <property type="entry name" value="B3 DOMAIN-CONTAINING"/>
    <property type="match status" value="1"/>
</dbReference>
<reference evidence="7 8" key="1">
    <citation type="journal article" date="2018" name="Science">
        <title>The opium poppy genome and morphinan production.</title>
        <authorList>
            <person name="Guo L."/>
            <person name="Winzer T."/>
            <person name="Yang X."/>
            <person name="Li Y."/>
            <person name="Ning Z."/>
            <person name="He Z."/>
            <person name="Teodor R."/>
            <person name="Lu Y."/>
            <person name="Bowser T.A."/>
            <person name="Graham I.A."/>
            <person name="Ye K."/>
        </authorList>
    </citation>
    <scope>NUCLEOTIDE SEQUENCE [LARGE SCALE GENOMIC DNA]</scope>
    <source>
        <strain evidence="8">cv. HN1</strain>
        <tissue evidence="7">Leaves</tissue>
    </source>
</reference>
<dbReference type="EMBL" id="CM010721">
    <property type="protein sequence ID" value="RZC68560.1"/>
    <property type="molecule type" value="Genomic_DNA"/>
</dbReference>
<feature type="domain" description="TF-B3" evidence="6">
    <location>
        <begin position="1"/>
        <end position="78"/>
    </location>
</feature>
<dbReference type="Gene3D" id="2.40.330.10">
    <property type="entry name" value="DNA-binding pseudobarrel domain"/>
    <property type="match status" value="5"/>
</dbReference>
<evidence type="ECO:0000259" key="6">
    <source>
        <dbReference type="PROSITE" id="PS50863"/>
    </source>
</evidence>
<feature type="domain" description="TF-B3" evidence="6">
    <location>
        <begin position="277"/>
        <end position="328"/>
    </location>
</feature>
<evidence type="ECO:0000256" key="1">
    <source>
        <dbReference type="ARBA" id="ARBA00004123"/>
    </source>
</evidence>
<keyword evidence="2" id="KW-0805">Transcription regulation</keyword>
<keyword evidence="4" id="KW-0804">Transcription</keyword>
<dbReference type="Proteomes" id="UP000316621">
    <property type="component" value="Chromosome 7"/>
</dbReference>
<dbReference type="OMA" id="PECFCEG"/>
<evidence type="ECO:0000256" key="5">
    <source>
        <dbReference type="ARBA" id="ARBA00023242"/>
    </source>
</evidence>
<dbReference type="SMART" id="SM01019">
    <property type="entry name" value="B3"/>
    <property type="match status" value="3"/>
</dbReference>
<dbReference type="PANTHER" id="PTHR31920:SF132">
    <property type="entry name" value="TF-B3 DOMAIN-CONTAINING PROTEIN"/>
    <property type="match status" value="1"/>
</dbReference>
<dbReference type="InterPro" id="IPR003340">
    <property type="entry name" value="B3_DNA-bd"/>
</dbReference>
<dbReference type="Pfam" id="PF02362">
    <property type="entry name" value="B3"/>
    <property type="match status" value="3"/>
</dbReference>